<feature type="compositionally biased region" description="Acidic residues" evidence="1">
    <location>
        <begin position="133"/>
        <end position="152"/>
    </location>
</feature>
<proteinExistence type="predicted"/>
<dbReference type="EMBL" id="CAUYUJ010020505">
    <property type="protein sequence ID" value="CAK0898801.1"/>
    <property type="molecule type" value="Genomic_DNA"/>
</dbReference>
<name>A0ABN9XGW4_9DINO</name>
<feature type="compositionally biased region" description="Low complexity" evidence="1">
    <location>
        <begin position="45"/>
        <end position="58"/>
    </location>
</feature>
<feature type="region of interest" description="Disordered" evidence="1">
    <location>
        <begin position="34"/>
        <end position="81"/>
    </location>
</feature>
<evidence type="ECO:0000313" key="3">
    <source>
        <dbReference type="EMBL" id="CAK0898801.1"/>
    </source>
</evidence>
<dbReference type="Gene3D" id="2.30.29.30">
    <property type="entry name" value="Pleckstrin-homology domain (PH domain)/Phosphotyrosine-binding domain (PTB)"/>
    <property type="match status" value="1"/>
</dbReference>
<sequence>MMRRAELEALGSGELQQLITEAVAVLAQRALSASGAPAPRPPAGAPALFSFGASSAADSPPPSIRRRGPGGKPAISFSSPAASAPQSGGLFSLGAAGGAAPVPSIFSFSAGSAGGGGTSGSLFAPPARGGGGEQEEEDGAGDDDAAEAEEEVSVVPGWTPSITLEVVDGVTTGEEREEQLYCQRSKLYRWKDRRRVEGAGAGGRPAAQGRTAGRVRFLMRRRRRGSSSLTTTATAT</sequence>
<feature type="region of interest" description="Disordered" evidence="1">
    <location>
        <begin position="116"/>
        <end position="153"/>
    </location>
</feature>
<evidence type="ECO:0000313" key="4">
    <source>
        <dbReference type="Proteomes" id="UP001189429"/>
    </source>
</evidence>
<evidence type="ECO:0000259" key="2">
    <source>
        <dbReference type="PROSITE" id="PS50196"/>
    </source>
</evidence>
<gene>
    <name evidence="3" type="ORF">PCOR1329_LOCUS76496</name>
</gene>
<protein>
    <recommendedName>
        <fullName evidence="2">RanBD1 domain-containing protein</fullName>
    </recommendedName>
</protein>
<organism evidence="3 4">
    <name type="scientific">Prorocentrum cordatum</name>
    <dbReference type="NCBI Taxonomy" id="2364126"/>
    <lineage>
        <taxon>Eukaryota</taxon>
        <taxon>Sar</taxon>
        <taxon>Alveolata</taxon>
        <taxon>Dinophyceae</taxon>
        <taxon>Prorocentrales</taxon>
        <taxon>Prorocentraceae</taxon>
        <taxon>Prorocentrum</taxon>
    </lineage>
</organism>
<feature type="domain" description="RanBD1" evidence="2">
    <location>
        <begin position="157"/>
        <end position="223"/>
    </location>
</feature>
<reference evidence="3" key="1">
    <citation type="submission" date="2023-10" db="EMBL/GenBank/DDBJ databases">
        <authorList>
            <person name="Chen Y."/>
            <person name="Shah S."/>
            <person name="Dougan E. K."/>
            <person name="Thang M."/>
            <person name="Chan C."/>
        </authorList>
    </citation>
    <scope>NUCLEOTIDE SEQUENCE [LARGE SCALE GENOMIC DNA]</scope>
</reference>
<dbReference type="Proteomes" id="UP001189429">
    <property type="component" value="Unassembled WGS sequence"/>
</dbReference>
<dbReference type="Pfam" id="PF00638">
    <property type="entry name" value="Ran_BP1"/>
    <property type="match status" value="1"/>
</dbReference>
<evidence type="ECO:0000256" key="1">
    <source>
        <dbReference type="SAM" id="MobiDB-lite"/>
    </source>
</evidence>
<dbReference type="InterPro" id="IPR011993">
    <property type="entry name" value="PH-like_dom_sf"/>
</dbReference>
<keyword evidence="4" id="KW-1185">Reference proteome</keyword>
<feature type="compositionally biased region" description="Low complexity" evidence="1">
    <location>
        <begin position="72"/>
        <end position="81"/>
    </location>
</feature>
<dbReference type="InterPro" id="IPR000156">
    <property type="entry name" value="Ran_bind_dom"/>
</dbReference>
<comment type="caution">
    <text evidence="3">The sequence shown here is derived from an EMBL/GenBank/DDBJ whole genome shotgun (WGS) entry which is preliminary data.</text>
</comment>
<accession>A0ABN9XGW4</accession>
<dbReference type="PROSITE" id="PS50196">
    <property type="entry name" value="RANBD1"/>
    <property type="match status" value="1"/>
</dbReference>